<dbReference type="Proteomes" id="UP001231362">
    <property type="component" value="Unassembled WGS sequence"/>
</dbReference>
<gene>
    <name evidence="2" type="ORF">J2S07_004430</name>
</gene>
<protein>
    <submittedName>
        <fullName evidence="2">Uncharacterized protein</fullName>
    </submittedName>
</protein>
<keyword evidence="3" id="KW-1185">Reference proteome</keyword>
<name>A0ABT9VAS5_9BACL</name>
<evidence type="ECO:0000256" key="1">
    <source>
        <dbReference type="SAM" id="MobiDB-lite"/>
    </source>
</evidence>
<proteinExistence type="predicted"/>
<sequence>MNKLTRKATKVSDLSPVGKANTDPKGSDLMRSPSVHER</sequence>
<evidence type="ECO:0000313" key="2">
    <source>
        <dbReference type="EMBL" id="MDQ0158039.1"/>
    </source>
</evidence>
<reference evidence="2 3" key="1">
    <citation type="submission" date="2023-07" db="EMBL/GenBank/DDBJ databases">
        <title>Genomic Encyclopedia of Type Strains, Phase IV (KMG-IV): sequencing the most valuable type-strain genomes for metagenomic binning, comparative biology and taxonomic classification.</title>
        <authorList>
            <person name="Goeker M."/>
        </authorList>
    </citation>
    <scope>NUCLEOTIDE SEQUENCE [LARGE SCALE GENOMIC DNA]</scope>
    <source>
        <strain evidence="2 3">DSM 23948</strain>
    </source>
</reference>
<dbReference type="EMBL" id="JAUSTU010000068">
    <property type="protein sequence ID" value="MDQ0158039.1"/>
    <property type="molecule type" value="Genomic_DNA"/>
</dbReference>
<evidence type="ECO:0000313" key="3">
    <source>
        <dbReference type="Proteomes" id="UP001231362"/>
    </source>
</evidence>
<accession>A0ABT9VAS5</accession>
<feature type="region of interest" description="Disordered" evidence="1">
    <location>
        <begin position="1"/>
        <end position="38"/>
    </location>
</feature>
<organism evidence="2 3">
    <name type="scientific">Anoxybacillus andreesenii</name>
    <dbReference type="NCBI Taxonomy" id="1325932"/>
    <lineage>
        <taxon>Bacteria</taxon>
        <taxon>Bacillati</taxon>
        <taxon>Bacillota</taxon>
        <taxon>Bacilli</taxon>
        <taxon>Bacillales</taxon>
        <taxon>Anoxybacillaceae</taxon>
        <taxon>Anoxybacillus</taxon>
    </lineage>
</organism>
<comment type="caution">
    <text evidence="2">The sequence shown here is derived from an EMBL/GenBank/DDBJ whole genome shotgun (WGS) entry which is preliminary data.</text>
</comment>